<dbReference type="EMBL" id="JAUKUD010000001">
    <property type="protein sequence ID" value="KAK0753328.1"/>
    <property type="molecule type" value="Genomic_DNA"/>
</dbReference>
<gene>
    <name evidence="2" type="ORF">B0T18DRAFT_12008</name>
</gene>
<reference evidence="2" key="1">
    <citation type="submission" date="2023-06" db="EMBL/GenBank/DDBJ databases">
        <title>Genome-scale phylogeny and comparative genomics of the fungal order Sordariales.</title>
        <authorList>
            <consortium name="Lawrence Berkeley National Laboratory"/>
            <person name="Hensen N."/>
            <person name="Bonometti L."/>
            <person name="Westerberg I."/>
            <person name="Brannstrom I.O."/>
            <person name="Guillou S."/>
            <person name="Cros-Aarteil S."/>
            <person name="Calhoun S."/>
            <person name="Haridas S."/>
            <person name="Kuo A."/>
            <person name="Mondo S."/>
            <person name="Pangilinan J."/>
            <person name="Riley R."/>
            <person name="LaButti K."/>
            <person name="Andreopoulos B."/>
            <person name="Lipzen A."/>
            <person name="Chen C."/>
            <person name="Yanf M."/>
            <person name="Daum C."/>
            <person name="Ng V."/>
            <person name="Clum A."/>
            <person name="Steindorff A."/>
            <person name="Ohm R."/>
            <person name="Martin F."/>
            <person name="Silar P."/>
            <person name="Natvig D."/>
            <person name="Lalanne C."/>
            <person name="Gautier V."/>
            <person name="Ament-velasquez S.L."/>
            <person name="Kruys A."/>
            <person name="Hutchinson M.I."/>
            <person name="Powell A.J."/>
            <person name="Barry K."/>
            <person name="Miller A.N."/>
            <person name="Grigoriev I.V."/>
            <person name="Debuchy R."/>
            <person name="Gladieux P."/>
            <person name="Thoren M.H."/>
            <person name="Johannesson H."/>
        </authorList>
    </citation>
    <scope>NUCLEOTIDE SEQUENCE</scope>
    <source>
        <strain evidence="2">SMH3187-1</strain>
    </source>
</reference>
<protein>
    <submittedName>
        <fullName evidence="2">Uncharacterized protein</fullName>
    </submittedName>
</protein>
<evidence type="ECO:0000313" key="2">
    <source>
        <dbReference type="EMBL" id="KAK0753328.1"/>
    </source>
</evidence>
<organism evidence="2 3">
    <name type="scientific">Schizothecium vesticola</name>
    <dbReference type="NCBI Taxonomy" id="314040"/>
    <lineage>
        <taxon>Eukaryota</taxon>
        <taxon>Fungi</taxon>
        <taxon>Dikarya</taxon>
        <taxon>Ascomycota</taxon>
        <taxon>Pezizomycotina</taxon>
        <taxon>Sordariomycetes</taxon>
        <taxon>Sordariomycetidae</taxon>
        <taxon>Sordariales</taxon>
        <taxon>Schizotheciaceae</taxon>
        <taxon>Schizothecium</taxon>
    </lineage>
</organism>
<proteinExistence type="predicted"/>
<dbReference type="AlphaFoldDB" id="A0AA40KBP3"/>
<sequence>MYSCTLGRRESLEQERTLRKRLKAPTVCYISGELPQDSMGVQGRTGGGGCPDVLKKEPSTSMAGVRVLDVRWGRGGAPAGSSPRRTVRIPILPSGFTVHRPDDIIPRYPTQGSSMTGRSAVYMRSTVCTPAAGLTWLASMYLPLAS</sequence>
<accession>A0AA40KBP3</accession>
<evidence type="ECO:0000256" key="1">
    <source>
        <dbReference type="SAM" id="MobiDB-lite"/>
    </source>
</evidence>
<comment type="caution">
    <text evidence="2">The sequence shown here is derived from an EMBL/GenBank/DDBJ whole genome shotgun (WGS) entry which is preliminary data.</text>
</comment>
<dbReference type="Proteomes" id="UP001172155">
    <property type="component" value="Unassembled WGS sequence"/>
</dbReference>
<feature type="region of interest" description="Disordered" evidence="1">
    <location>
        <begin position="39"/>
        <end position="58"/>
    </location>
</feature>
<evidence type="ECO:0000313" key="3">
    <source>
        <dbReference type="Proteomes" id="UP001172155"/>
    </source>
</evidence>
<name>A0AA40KBP3_9PEZI</name>
<keyword evidence="3" id="KW-1185">Reference proteome</keyword>